<reference evidence="1" key="1">
    <citation type="journal article" date="2014" name="Genome Biol. Evol.">
        <title>Pangenome evidence for extensive interdomain horizontal transfer affecting lineage core and shell genes in uncultured planktonic thaumarchaeota and euryarchaeota.</title>
        <authorList>
            <person name="Deschamps P."/>
            <person name="Zivanovic Y."/>
            <person name="Moreira D."/>
            <person name="Rodriguez-Valera F."/>
            <person name="Lopez-Garcia P."/>
        </authorList>
    </citation>
    <scope>NUCLEOTIDE SEQUENCE</scope>
</reference>
<sequence length="74" mass="8192">MIGKLILTAIILGGGAFFLFSDSFGEFIGSYASAASSDIEDLKNVHISFDKINETFEVVYEKFISLKLLLSDFF</sequence>
<evidence type="ECO:0000313" key="1">
    <source>
        <dbReference type="EMBL" id="AIF23934.1"/>
    </source>
</evidence>
<dbReference type="EMBL" id="KF901245">
    <property type="protein sequence ID" value="AIF23934.1"/>
    <property type="molecule type" value="Genomic_DNA"/>
</dbReference>
<proteinExistence type="predicted"/>
<protein>
    <submittedName>
        <fullName evidence="1">Uncharacterized protein</fullName>
    </submittedName>
</protein>
<accession>A0A075I7K0</accession>
<dbReference type="AlphaFoldDB" id="A0A075I7K0"/>
<name>A0A075I7K0_9ARCH</name>
<organism evidence="1">
    <name type="scientific">uncultured marine thaumarchaeote SAT1000_22_C02</name>
    <dbReference type="NCBI Taxonomy" id="1456394"/>
    <lineage>
        <taxon>Archaea</taxon>
        <taxon>Nitrososphaerota</taxon>
        <taxon>environmental samples</taxon>
    </lineage>
</organism>